<dbReference type="Pfam" id="PF22756">
    <property type="entry name" value="E217_gp29"/>
    <property type="match status" value="1"/>
</dbReference>
<gene>
    <name evidence="1" type="primary">ORF46</name>
</gene>
<evidence type="ECO:0008006" key="3">
    <source>
        <dbReference type="Google" id="ProtNLM"/>
    </source>
</evidence>
<dbReference type="RefSeq" id="YP_009124349.1">
    <property type="nucleotide sequence ID" value="NC_026586.1"/>
</dbReference>
<dbReference type="Proteomes" id="UP000030228">
    <property type="component" value="Genome"/>
</dbReference>
<protein>
    <recommendedName>
        <fullName evidence="3">Phage protein</fullName>
    </recommendedName>
</protein>
<sequence length="183" mass="21195">MFDGELIAKMVVELNAAMTSAQEALQFPDFEVVQKAQPTQQGTSTRPTIFFQKLFDIPRGWPATDWYLDNTARKYVEITRQHVETTFQISSLHWQNPEITHVVTASDIANYVRAYFQARSTIERVKELDFLILRVSQISNEAFENDNHQFEFHPSFDMVVTYNQYIRLYENAAYSADGVLIGI</sequence>
<dbReference type="InterPro" id="IPR054447">
    <property type="entry name" value="Gp29-like"/>
</dbReference>
<proteinExistence type="predicted"/>
<dbReference type="EMBL" id="LN610579">
    <property type="protein sequence ID" value="CEF89832.1"/>
    <property type="molecule type" value="Genomic_DNA"/>
</dbReference>
<dbReference type="GeneID" id="23679205"/>
<dbReference type="KEGG" id="vg:23679205"/>
<accession>A0A0A1IX48</accession>
<name>A0A0A1IX48_9CAUD</name>
<reference evidence="1 2" key="1">
    <citation type="journal article" date="2015" name="PLoS ONE">
        <title>Investigation of a Large Collection of Pseudomonas aeruginosa Bacteriophages Collected from a Single Environmental Source in Abidjan, Cote d'Ivoire.</title>
        <authorList>
            <person name="Essoh C."/>
            <person name="Latino L."/>
            <person name="Midoux C."/>
            <person name="Blouin Y."/>
            <person name="Loukou G."/>
            <person name="Nguetta S.P."/>
            <person name="Lathro S."/>
            <person name="Cablanmian A."/>
            <person name="Kouassi A.K."/>
            <person name="Vergnaud G."/>
            <person name="Pourcel C."/>
        </authorList>
    </citation>
    <scope>NUCLEOTIDE SEQUENCE [LARGE SCALE GENOMIC DNA]</scope>
    <source>
        <strain evidence="1">Ab27</strain>
    </source>
</reference>
<evidence type="ECO:0000313" key="2">
    <source>
        <dbReference type="Proteomes" id="UP000030228"/>
    </source>
</evidence>
<evidence type="ECO:0000313" key="1">
    <source>
        <dbReference type="EMBL" id="CEF89832.1"/>
    </source>
</evidence>
<organism evidence="1 2">
    <name type="scientific">Pseudomonas phage vB_PaeM_PAO1_Ab27</name>
    <dbReference type="NCBI Taxonomy" id="1548907"/>
    <lineage>
        <taxon>Viruses</taxon>
        <taxon>Duplodnaviria</taxon>
        <taxon>Heunggongvirae</taxon>
        <taxon>Uroviricota</taxon>
        <taxon>Caudoviricetes</taxon>
        <taxon>Lindbergviridae</taxon>
        <taxon>Pbunavirus</taxon>
        <taxon>Pbunavirus LS1</taxon>
    </lineage>
</organism>